<accession>A0A0D1K083</accession>
<reference evidence="1 2" key="1">
    <citation type="submission" date="2015-01" db="EMBL/GenBank/DDBJ databases">
        <title>Genome sequence of Mycobacterium llatzerense and Mycobacterium immunogenum recovered from brain abscess.</title>
        <authorList>
            <person name="Greninger A.L."/>
            <person name="Langelier C."/>
            <person name="Cunningham G."/>
            <person name="Chiu C.Y."/>
            <person name="Miller S."/>
        </authorList>
    </citation>
    <scope>NUCLEOTIDE SEQUENCE [LARGE SCALE GENOMIC DNA]</scope>
    <source>
        <strain evidence="1 2">CLUC14</strain>
    </source>
</reference>
<name>A0A0D1K083_9MYCO</name>
<dbReference type="OrthoDB" id="4715018at2"/>
<dbReference type="PATRIC" id="fig|280871.6.peg.486"/>
<dbReference type="RefSeq" id="WP_043984387.1">
    <property type="nucleotide sequence ID" value="NZ_JXST01000003.1"/>
</dbReference>
<dbReference type="AlphaFoldDB" id="A0A0D1K083"/>
<protein>
    <submittedName>
        <fullName evidence="1">Uncharacterized protein</fullName>
    </submittedName>
</protein>
<dbReference type="EMBL" id="JXST01000003">
    <property type="protein sequence ID" value="KIU18319.1"/>
    <property type="molecule type" value="Genomic_DNA"/>
</dbReference>
<proteinExistence type="predicted"/>
<evidence type="ECO:0000313" key="2">
    <source>
        <dbReference type="Proteomes" id="UP000032221"/>
    </source>
</evidence>
<organism evidence="1 2">
    <name type="scientific">Mycolicibacterium llatzerense</name>
    <dbReference type="NCBI Taxonomy" id="280871"/>
    <lineage>
        <taxon>Bacteria</taxon>
        <taxon>Bacillati</taxon>
        <taxon>Actinomycetota</taxon>
        <taxon>Actinomycetes</taxon>
        <taxon>Mycobacteriales</taxon>
        <taxon>Mycobacteriaceae</taxon>
        <taxon>Mycolicibacterium</taxon>
    </lineage>
</organism>
<comment type="caution">
    <text evidence="1">The sequence shown here is derived from an EMBL/GenBank/DDBJ whole genome shotgun (WGS) entry which is preliminary data.</text>
</comment>
<sequence length="144" mass="15729">MTAPASPADGKFVTSDAVVARLGKTPSPSRVTTIKWRILDVENELMGEVPSLRDIDLASTDPAVKVRIGRVRTLVIDKVLELHHNPDGASAKSQEMDGIIASRTYRAGTGPGISFTEEELNRVRLKKPRRPKLGTYGAKPWMVP</sequence>
<keyword evidence="2" id="KW-1185">Reference proteome</keyword>
<dbReference type="Proteomes" id="UP000032221">
    <property type="component" value="Unassembled WGS sequence"/>
</dbReference>
<evidence type="ECO:0000313" key="1">
    <source>
        <dbReference type="EMBL" id="KIU18319.1"/>
    </source>
</evidence>
<gene>
    <name evidence="1" type="ORF">TL10_02385</name>
</gene>
<dbReference type="STRING" id="280871.TL10_02385"/>